<dbReference type="KEGG" id="cps:CPS_2423"/>
<evidence type="ECO:0000313" key="7">
    <source>
        <dbReference type="EMBL" id="AAZ25828.1"/>
    </source>
</evidence>
<evidence type="ECO:0000259" key="6">
    <source>
        <dbReference type="SMART" id="SM01144"/>
    </source>
</evidence>
<comment type="similarity">
    <text evidence="5">Belongs to the TDD superfamily. DTWD2 family.</text>
</comment>
<evidence type="ECO:0000256" key="1">
    <source>
        <dbReference type="ARBA" id="ARBA00012386"/>
    </source>
</evidence>
<keyword evidence="2" id="KW-0808">Transferase</keyword>
<dbReference type="STRING" id="167879.CPS_2423"/>
<reference evidence="7" key="1">
    <citation type="journal article" date="2005" name="Proc. Natl. Acad. Sci. U.S.A.">
        <title>The psychrophilic lifestyle as revealed by the genome sequence of Colwellia psychrerythraea 34H through genomic and proteomic analyses.</title>
        <authorList>
            <person name="Methe B.A."/>
            <person name="Nelson K.E."/>
            <person name="Deming J.W."/>
            <person name="Momen B."/>
            <person name="Melamud E."/>
            <person name="Zhang X."/>
            <person name="Moult J."/>
            <person name="Madupu R."/>
            <person name="Nelson W.C."/>
            <person name="Dodson R.J."/>
            <person name="Brinkac L.M."/>
            <person name="Daugherty S.C."/>
            <person name="Durkin A.S."/>
            <person name="DeBoy R.T."/>
            <person name="Kolonay J.F."/>
            <person name="Sullivan S.A."/>
            <person name="Zhou L."/>
            <person name="Davidsen T.M."/>
            <person name="Wu M."/>
            <person name="Huston A.L."/>
            <person name="Lewis M."/>
            <person name="Weaver B."/>
            <person name="Weidman J.F."/>
            <person name="Khouri H."/>
            <person name="Utterback T.R."/>
            <person name="Feldblyum T.V."/>
            <person name="Fraser C.M."/>
        </authorList>
    </citation>
    <scope>NUCLEOTIDE SEQUENCE [LARGE SCALE GENOMIC DNA]</scope>
    <source>
        <strain evidence="7">34H</strain>
    </source>
</reference>
<dbReference type="DNASU" id="3520074"/>
<accession>Q481X9</accession>
<dbReference type="GO" id="GO:0008033">
    <property type="term" value="P:tRNA processing"/>
    <property type="evidence" value="ECO:0007669"/>
    <property type="project" value="UniProtKB-KW"/>
</dbReference>
<keyword evidence="3" id="KW-0949">S-adenosyl-L-methionine</keyword>
<gene>
    <name evidence="7" type="ordered locus">CPS_2423</name>
</gene>
<dbReference type="InterPro" id="IPR005636">
    <property type="entry name" value="DTW"/>
</dbReference>
<dbReference type="SMART" id="SM01144">
    <property type="entry name" value="DTW"/>
    <property type="match status" value="1"/>
</dbReference>
<feature type="domain" description="DTW" evidence="6">
    <location>
        <begin position="10"/>
        <end position="168"/>
    </location>
</feature>
<evidence type="ECO:0000256" key="4">
    <source>
        <dbReference type="ARBA" id="ARBA00022694"/>
    </source>
</evidence>
<evidence type="ECO:0000256" key="2">
    <source>
        <dbReference type="ARBA" id="ARBA00022679"/>
    </source>
</evidence>
<sequence>MSYPSSNLANKSFNTNQKRNNAKKMKIFLLTHERELHRGTNTGSLAIDDSNEIVERLLWERVNPNKELTRLIENNEAVLLYSMGESSETESLAVIEEYENIIIIDGTWQESKKIFNQSAYLKNAPQFTLKTENDSLYRLRANQPKGGLCTIECIIEVLKIKGQNKMASELSLKFDQFNG</sequence>
<keyword evidence="4" id="KW-0819">tRNA processing</keyword>
<evidence type="ECO:0000256" key="5">
    <source>
        <dbReference type="ARBA" id="ARBA00034489"/>
    </source>
</evidence>
<evidence type="ECO:0000256" key="3">
    <source>
        <dbReference type="ARBA" id="ARBA00022691"/>
    </source>
</evidence>
<dbReference type="HOGENOM" id="CLU_066458_1_1_6"/>
<protein>
    <recommendedName>
        <fullName evidence="1">tRNA-uridine aminocarboxypropyltransferase</fullName>
        <ecNumber evidence="1">2.5.1.25</ecNumber>
    </recommendedName>
</protein>
<evidence type="ECO:0000313" key="8">
    <source>
        <dbReference type="Proteomes" id="UP000000547"/>
    </source>
</evidence>
<dbReference type="PANTHER" id="PTHR21392:SF0">
    <property type="entry name" value="TRNA-URIDINE AMINOCARBOXYPROPYLTRANSFERASE 2"/>
    <property type="match status" value="1"/>
</dbReference>
<dbReference type="Pfam" id="PF03942">
    <property type="entry name" value="DTW"/>
    <property type="match status" value="1"/>
</dbReference>
<proteinExistence type="inferred from homology"/>
<organism evidence="7 8">
    <name type="scientific">Colwellia psychrerythraea (strain 34H / ATCC BAA-681)</name>
    <name type="common">Vibrio psychroerythus</name>
    <dbReference type="NCBI Taxonomy" id="167879"/>
    <lineage>
        <taxon>Bacteria</taxon>
        <taxon>Pseudomonadati</taxon>
        <taxon>Pseudomonadota</taxon>
        <taxon>Gammaproteobacteria</taxon>
        <taxon>Alteromonadales</taxon>
        <taxon>Colwelliaceae</taxon>
        <taxon>Colwellia</taxon>
    </lineage>
</organism>
<dbReference type="AlphaFoldDB" id="Q481X9"/>
<dbReference type="EMBL" id="CP000083">
    <property type="protein sequence ID" value="AAZ25828.1"/>
    <property type="molecule type" value="Genomic_DNA"/>
</dbReference>
<dbReference type="PANTHER" id="PTHR21392">
    <property type="entry name" value="TRNA-URIDINE AMINOCARBOXYPROPYLTRANSFERASE 2"/>
    <property type="match status" value="1"/>
</dbReference>
<dbReference type="Proteomes" id="UP000000547">
    <property type="component" value="Chromosome"/>
</dbReference>
<dbReference type="GO" id="GO:0016432">
    <property type="term" value="F:tRNA-uridine aminocarboxypropyltransferase activity"/>
    <property type="evidence" value="ECO:0007669"/>
    <property type="project" value="UniProtKB-EC"/>
</dbReference>
<dbReference type="EC" id="2.5.1.25" evidence="1"/>
<dbReference type="InterPro" id="IPR039262">
    <property type="entry name" value="DTWD2/TAPT"/>
</dbReference>
<name>Q481X9_COLP3</name>